<dbReference type="AlphaFoldDB" id="A0A2M4DM96"/>
<feature type="signal peptide" evidence="1">
    <location>
        <begin position="1"/>
        <end position="27"/>
    </location>
</feature>
<dbReference type="EMBL" id="GGFL01014506">
    <property type="protein sequence ID" value="MBW78684.1"/>
    <property type="molecule type" value="Transcribed_RNA"/>
</dbReference>
<proteinExistence type="predicted"/>
<sequence length="82" mass="8128">MVGAFLGSICTAFEVFWVAGVAAGTSAFDCGLAPSVGPPSCSPPAVMARTPSLTPGGPSTRSPSPLFTANAFALAVRSNTKP</sequence>
<name>A0A2M4DM96_ANODA</name>
<evidence type="ECO:0000313" key="2">
    <source>
        <dbReference type="EMBL" id="MBW78684.1"/>
    </source>
</evidence>
<organism evidence="2">
    <name type="scientific">Anopheles darlingi</name>
    <name type="common">Mosquito</name>
    <dbReference type="NCBI Taxonomy" id="43151"/>
    <lineage>
        <taxon>Eukaryota</taxon>
        <taxon>Metazoa</taxon>
        <taxon>Ecdysozoa</taxon>
        <taxon>Arthropoda</taxon>
        <taxon>Hexapoda</taxon>
        <taxon>Insecta</taxon>
        <taxon>Pterygota</taxon>
        <taxon>Neoptera</taxon>
        <taxon>Endopterygota</taxon>
        <taxon>Diptera</taxon>
        <taxon>Nematocera</taxon>
        <taxon>Culicoidea</taxon>
        <taxon>Culicidae</taxon>
        <taxon>Anophelinae</taxon>
        <taxon>Anopheles</taxon>
    </lineage>
</organism>
<feature type="chain" id="PRO_5014850445" evidence="1">
    <location>
        <begin position="28"/>
        <end position="82"/>
    </location>
</feature>
<keyword evidence="1" id="KW-0732">Signal</keyword>
<reference evidence="2" key="1">
    <citation type="submission" date="2018-01" db="EMBL/GenBank/DDBJ databases">
        <title>An insight into the sialome of Amazonian anophelines.</title>
        <authorList>
            <person name="Ribeiro J.M."/>
            <person name="Scarpassa V."/>
            <person name="Calvo E."/>
        </authorList>
    </citation>
    <scope>NUCLEOTIDE SEQUENCE</scope>
</reference>
<protein>
    <submittedName>
        <fullName evidence="2">Putative secreted protein</fullName>
    </submittedName>
</protein>
<accession>A0A2M4DM96</accession>
<evidence type="ECO:0000256" key="1">
    <source>
        <dbReference type="SAM" id="SignalP"/>
    </source>
</evidence>